<dbReference type="STRING" id="246191.SAMN05660337_3015"/>
<keyword evidence="6" id="KW-1185">Reference proteome</keyword>
<evidence type="ECO:0000256" key="3">
    <source>
        <dbReference type="SAM" id="MobiDB-lite"/>
    </source>
</evidence>
<dbReference type="Pfam" id="PF00353">
    <property type="entry name" value="HemolysinCabind"/>
    <property type="match status" value="4"/>
</dbReference>
<dbReference type="InterPro" id="IPR018511">
    <property type="entry name" value="Hemolysin-typ_Ca-bd_CS"/>
</dbReference>
<sequence length="660" mass="68088">MSPAQNADLSSIGVVLAANGEVFLQSDSGMRTVQSGAPVYAGEELITGPGSTAEIRFVDDTLLSQGADSSISLDDYIYDNTDDTASELLFKMSQGTFRMVTGKIAEQNPERFKVGSPLATIGIRGTITVHEIGPDGEKHGVEEIHSGKALLIQSIDGQIRQISTPRALVDIAASGLMSTVRPMTIQEFEQFQSIAPAAVQAEQEIQEQRDQEEQDQQDDGEQQGEEGAEGAEGGEGGELEAGVGVMLGGELAGELGLGESVDAFMLGLAQDALEALAQGDLVTAQELLQKLEDIPTDDDILELIENTGTGDIPDDGEGHTHTSDDGITWVYGTSGDDTLIGTANTDYINGLGGNDTIHGAGSNDTLYGDTGNDHIFGDHGNDYILGGAGDDTIGGDSGSNTLNGGDGLDYVSYASSSTLVTVCMDSGTATHGDDIDSLTSFEGVIGSMYGDSFFGGTNAATFIGGNGNDFIESMNGTDTTSYEDAIGGVSVDLDLSSGEAIGTGTNYSGIGIDTLHGVNNVIGSGYADILIGNGNANTITAGAGNDTLTGLVGADLLIVGSGNNEIRYTSSGQGGDTVTNFISANDTFKFSSVSYSSGLFQTVADYADTGTGATGTGAYFIYDPTNDKLFYDLDVTVVGPGELIATVEGDDVVQSDIVLF</sequence>
<reference evidence="6" key="1">
    <citation type="submission" date="2016-10" db="EMBL/GenBank/DDBJ databases">
        <authorList>
            <person name="Varghese N."/>
            <person name="Submissions S."/>
        </authorList>
    </citation>
    <scope>NUCLEOTIDE SEQUENCE [LARGE SCALE GENOMIC DNA]</scope>
    <source>
        <strain evidence="6">DSM 16995</strain>
    </source>
</reference>
<dbReference type="InterPro" id="IPR050557">
    <property type="entry name" value="RTX_toxin/Mannuronan_C5-epim"/>
</dbReference>
<dbReference type="OrthoDB" id="5444704at2"/>
<feature type="region of interest" description="Disordered" evidence="3">
    <location>
        <begin position="200"/>
        <end position="240"/>
    </location>
</feature>
<dbReference type="PANTHER" id="PTHR38340:SF1">
    <property type="entry name" value="S-LAYER PROTEIN"/>
    <property type="match status" value="1"/>
</dbReference>
<dbReference type="InterPro" id="IPR011049">
    <property type="entry name" value="Serralysin-like_metalloprot_C"/>
</dbReference>
<dbReference type="PROSITE" id="PS00330">
    <property type="entry name" value="HEMOLYSIN_CALCIUM"/>
    <property type="match status" value="1"/>
</dbReference>
<dbReference type="GO" id="GO:0005509">
    <property type="term" value="F:calcium ion binding"/>
    <property type="evidence" value="ECO:0007669"/>
    <property type="project" value="InterPro"/>
</dbReference>
<dbReference type="EMBL" id="FNGA01000005">
    <property type="protein sequence ID" value="SDL47001.1"/>
    <property type="molecule type" value="Genomic_DNA"/>
</dbReference>
<name>A0A1G9KB91_9BACT</name>
<evidence type="ECO:0000256" key="2">
    <source>
        <dbReference type="ARBA" id="ARBA00022525"/>
    </source>
</evidence>
<protein>
    <submittedName>
        <fullName evidence="5">FecR family protein</fullName>
    </submittedName>
</protein>
<proteinExistence type="predicted"/>
<gene>
    <name evidence="5" type="ORF">SAMN05660337_3015</name>
</gene>
<dbReference type="Proteomes" id="UP000199053">
    <property type="component" value="Unassembled WGS sequence"/>
</dbReference>
<dbReference type="PANTHER" id="PTHR38340">
    <property type="entry name" value="S-LAYER PROTEIN"/>
    <property type="match status" value="1"/>
</dbReference>
<accession>A0A1G9KB91</accession>
<dbReference type="InterPro" id="IPR001343">
    <property type="entry name" value="Hemolysn_Ca-bd"/>
</dbReference>
<dbReference type="InterPro" id="IPR006860">
    <property type="entry name" value="FecR"/>
</dbReference>
<organism evidence="5 6">
    <name type="scientific">Maridesulfovibrio ferrireducens</name>
    <dbReference type="NCBI Taxonomy" id="246191"/>
    <lineage>
        <taxon>Bacteria</taxon>
        <taxon>Pseudomonadati</taxon>
        <taxon>Thermodesulfobacteriota</taxon>
        <taxon>Desulfovibrionia</taxon>
        <taxon>Desulfovibrionales</taxon>
        <taxon>Desulfovibrionaceae</taxon>
        <taxon>Maridesulfovibrio</taxon>
    </lineage>
</organism>
<dbReference type="GO" id="GO:0005576">
    <property type="term" value="C:extracellular region"/>
    <property type="evidence" value="ECO:0007669"/>
    <property type="project" value="UniProtKB-SubCell"/>
</dbReference>
<comment type="subcellular location">
    <subcellularLocation>
        <location evidence="1">Secreted</location>
    </subcellularLocation>
</comment>
<feature type="domain" description="FecR protein" evidence="4">
    <location>
        <begin position="45"/>
        <end position="128"/>
    </location>
</feature>
<dbReference type="SUPFAM" id="SSF51120">
    <property type="entry name" value="beta-Roll"/>
    <property type="match status" value="2"/>
</dbReference>
<evidence type="ECO:0000313" key="5">
    <source>
        <dbReference type="EMBL" id="SDL47001.1"/>
    </source>
</evidence>
<evidence type="ECO:0000256" key="1">
    <source>
        <dbReference type="ARBA" id="ARBA00004613"/>
    </source>
</evidence>
<evidence type="ECO:0000259" key="4">
    <source>
        <dbReference type="Pfam" id="PF04773"/>
    </source>
</evidence>
<dbReference type="AlphaFoldDB" id="A0A1G9KB91"/>
<dbReference type="RefSeq" id="WP_092162578.1">
    <property type="nucleotide sequence ID" value="NZ_FNGA01000005.1"/>
</dbReference>
<feature type="compositionally biased region" description="Acidic residues" evidence="3">
    <location>
        <begin position="212"/>
        <end position="229"/>
    </location>
</feature>
<dbReference type="Pfam" id="PF04773">
    <property type="entry name" value="FecR"/>
    <property type="match status" value="1"/>
</dbReference>
<dbReference type="PRINTS" id="PR00313">
    <property type="entry name" value="CABNDNGRPT"/>
</dbReference>
<evidence type="ECO:0000313" key="6">
    <source>
        <dbReference type="Proteomes" id="UP000199053"/>
    </source>
</evidence>
<keyword evidence="2" id="KW-0964">Secreted</keyword>
<dbReference type="Gene3D" id="2.150.10.10">
    <property type="entry name" value="Serralysin-like metalloprotease, C-terminal"/>
    <property type="match status" value="3"/>
</dbReference>